<evidence type="ECO:0000313" key="2">
    <source>
        <dbReference type="Proteomes" id="UP001397290"/>
    </source>
</evidence>
<reference evidence="1 2" key="1">
    <citation type="submission" date="2020-02" db="EMBL/GenBank/DDBJ databases">
        <title>Comparative genomics of the hypocrealean fungal genus Beauvera.</title>
        <authorList>
            <person name="Showalter D.N."/>
            <person name="Bushley K.E."/>
            <person name="Rehner S.A."/>
        </authorList>
    </citation>
    <scope>NUCLEOTIDE SEQUENCE [LARGE SCALE GENOMIC DNA]</scope>
    <source>
        <strain evidence="1 2">ARSEF4384</strain>
    </source>
</reference>
<accession>A0AAW0RKK8</accession>
<protein>
    <submittedName>
        <fullName evidence="1">Uncharacterized protein</fullName>
    </submittedName>
</protein>
<organism evidence="1 2">
    <name type="scientific">Beauveria asiatica</name>
    <dbReference type="NCBI Taxonomy" id="1069075"/>
    <lineage>
        <taxon>Eukaryota</taxon>
        <taxon>Fungi</taxon>
        <taxon>Dikarya</taxon>
        <taxon>Ascomycota</taxon>
        <taxon>Pezizomycotina</taxon>
        <taxon>Sordariomycetes</taxon>
        <taxon>Hypocreomycetidae</taxon>
        <taxon>Hypocreales</taxon>
        <taxon>Cordycipitaceae</taxon>
        <taxon>Beauveria</taxon>
    </lineage>
</organism>
<comment type="caution">
    <text evidence="1">The sequence shown here is derived from an EMBL/GenBank/DDBJ whole genome shotgun (WGS) entry which is preliminary data.</text>
</comment>
<sequence>MRRHRRLTVSLRPPLDFVSQVRGVVLARADELDRSHAYADLYSQVQIRIDKTWSKTSGKELSALRFTNRFSSTSSSVATALSSMNRSDLDIAPTGGAVTTTVQTPAPATKASALPVAEDALGKAASANKLEERISQGKILVANTNMQNQVNKLGEHTATILSGVASVIKKNPVIEKDLIDITIAAEEAQKNSKRIQTTQAMVGKNLEIDPDSHDSYPAPSSAFENTPTKVILRSGFTPINGPAKKENGPAANATNNKTKSVFDVDEDDVAGAALGNIFYVK</sequence>
<evidence type="ECO:0000313" key="1">
    <source>
        <dbReference type="EMBL" id="KAK8142578.1"/>
    </source>
</evidence>
<proteinExistence type="predicted"/>
<name>A0AAW0RKK8_9HYPO</name>
<dbReference type="Proteomes" id="UP001397290">
    <property type="component" value="Unassembled WGS sequence"/>
</dbReference>
<gene>
    <name evidence="1" type="ORF">G3M48_008548</name>
</gene>
<dbReference type="AlphaFoldDB" id="A0AAW0RKK8"/>
<dbReference type="EMBL" id="JAAHCF010000648">
    <property type="protein sequence ID" value="KAK8142578.1"/>
    <property type="molecule type" value="Genomic_DNA"/>
</dbReference>
<keyword evidence="2" id="KW-1185">Reference proteome</keyword>